<evidence type="ECO:0000256" key="6">
    <source>
        <dbReference type="SAM" id="Phobius"/>
    </source>
</evidence>
<evidence type="ECO:0000256" key="5">
    <source>
        <dbReference type="ARBA" id="ARBA00029568"/>
    </source>
</evidence>
<dbReference type="AlphaFoldDB" id="A0A367YSD5"/>
<dbReference type="InterPro" id="IPR027387">
    <property type="entry name" value="Cytb/b6-like_sf"/>
</dbReference>
<dbReference type="InterPro" id="IPR005797">
    <property type="entry name" value="Cyt_b/b6_N"/>
</dbReference>
<evidence type="ECO:0000313" key="8">
    <source>
        <dbReference type="EMBL" id="RCK67901.1"/>
    </source>
</evidence>
<comment type="caution">
    <text evidence="8">The sequence shown here is derived from an EMBL/GenBank/DDBJ whole genome shotgun (WGS) entry which is preliminary data.</text>
</comment>
<dbReference type="Proteomes" id="UP000252770">
    <property type="component" value="Unassembled WGS sequence"/>
</dbReference>
<dbReference type="GO" id="GO:0022904">
    <property type="term" value="P:respiratory electron transport chain"/>
    <property type="evidence" value="ECO:0007669"/>
    <property type="project" value="InterPro"/>
</dbReference>
<organism evidence="8 9">
    <name type="scientific">Desertihabitans brevis</name>
    <dbReference type="NCBI Taxonomy" id="2268447"/>
    <lineage>
        <taxon>Bacteria</taxon>
        <taxon>Bacillati</taxon>
        <taxon>Actinomycetota</taxon>
        <taxon>Actinomycetes</taxon>
        <taxon>Propionibacteriales</taxon>
        <taxon>Propionibacteriaceae</taxon>
        <taxon>Desertihabitans</taxon>
    </lineage>
</organism>
<evidence type="ECO:0000256" key="4">
    <source>
        <dbReference type="ARBA" id="ARBA00029351"/>
    </source>
</evidence>
<reference evidence="8 9" key="1">
    <citation type="submission" date="2018-07" db="EMBL/GenBank/DDBJ databases">
        <title>Desertimonas flava gen. nov. sp. nov.</title>
        <authorList>
            <person name="Liu S."/>
        </authorList>
    </citation>
    <scope>NUCLEOTIDE SEQUENCE [LARGE SCALE GENOMIC DNA]</scope>
    <source>
        <strain evidence="8 9">16Sb5-5</strain>
    </source>
</reference>
<dbReference type="EMBL" id="QOUI01000018">
    <property type="protein sequence ID" value="RCK67901.1"/>
    <property type="molecule type" value="Genomic_DNA"/>
</dbReference>
<keyword evidence="9" id="KW-1185">Reference proteome</keyword>
<keyword evidence="6" id="KW-1133">Transmembrane helix</keyword>
<evidence type="ECO:0000259" key="7">
    <source>
        <dbReference type="PROSITE" id="PS51002"/>
    </source>
</evidence>
<feature type="transmembrane region" description="Helical" evidence="6">
    <location>
        <begin position="6"/>
        <end position="28"/>
    </location>
</feature>
<gene>
    <name evidence="8" type="ORF">DT076_18950</name>
</gene>
<name>A0A367YSD5_9ACTN</name>
<feature type="domain" description="Cytochrome b/b6 N-terminal region profile" evidence="7">
    <location>
        <begin position="1"/>
        <end position="31"/>
    </location>
</feature>
<comment type="catalytic activity">
    <reaction evidence="4">
        <text>a quinol + 2 Fe(III)-[cytochrome c](out) = a quinone + 2 Fe(II)-[cytochrome c](out) + 2 H(+)(out)</text>
        <dbReference type="Rhea" id="RHEA:11484"/>
        <dbReference type="Rhea" id="RHEA-COMP:10350"/>
        <dbReference type="Rhea" id="RHEA-COMP:14399"/>
        <dbReference type="ChEBI" id="CHEBI:15378"/>
        <dbReference type="ChEBI" id="CHEBI:24646"/>
        <dbReference type="ChEBI" id="CHEBI:29033"/>
        <dbReference type="ChEBI" id="CHEBI:29034"/>
        <dbReference type="ChEBI" id="CHEBI:132124"/>
        <dbReference type="EC" id="7.1.1.8"/>
    </reaction>
</comment>
<proteinExistence type="predicted"/>
<sequence>MHANGASFFFICIYLHVGRGIYYGSYLFTPT</sequence>
<keyword evidence="6" id="KW-0812">Transmembrane</keyword>
<accession>A0A367YSD5</accession>
<dbReference type="Gene3D" id="1.20.810.10">
    <property type="entry name" value="Cytochrome Bc1 Complex, Chain C"/>
    <property type="match status" value="1"/>
</dbReference>
<dbReference type="GO" id="GO:0016020">
    <property type="term" value="C:membrane"/>
    <property type="evidence" value="ECO:0007669"/>
    <property type="project" value="InterPro"/>
</dbReference>
<dbReference type="SUPFAM" id="SSF81342">
    <property type="entry name" value="Transmembrane di-heme cytochromes"/>
    <property type="match status" value="1"/>
</dbReference>
<dbReference type="InterPro" id="IPR016174">
    <property type="entry name" value="Di-haem_cyt_TM"/>
</dbReference>
<dbReference type="PROSITE" id="PS51002">
    <property type="entry name" value="CYTB_NTER"/>
    <property type="match status" value="1"/>
</dbReference>
<comment type="cofactor">
    <cofactor evidence="1">
        <name>heme</name>
        <dbReference type="ChEBI" id="CHEBI:30413"/>
    </cofactor>
</comment>
<dbReference type="GO" id="GO:0016491">
    <property type="term" value="F:oxidoreductase activity"/>
    <property type="evidence" value="ECO:0007669"/>
    <property type="project" value="InterPro"/>
</dbReference>
<dbReference type="EC" id="7.1.1.8" evidence="2"/>
<dbReference type="GO" id="GO:0008121">
    <property type="term" value="F:quinol-cytochrome-c reductase activity"/>
    <property type="evidence" value="ECO:0007669"/>
    <property type="project" value="UniProtKB-EC"/>
</dbReference>
<evidence type="ECO:0000256" key="3">
    <source>
        <dbReference type="ARBA" id="ARBA00016116"/>
    </source>
</evidence>
<dbReference type="Pfam" id="PF00033">
    <property type="entry name" value="Cytochrome_B"/>
    <property type="match status" value="1"/>
</dbReference>
<evidence type="ECO:0000256" key="1">
    <source>
        <dbReference type="ARBA" id="ARBA00001971"/>
    </source>
</evidence>
<evidence type="ECO:0000313" key="9">
    <source>
        <dbReference type="Proteomes" id="UP000252770"/>
    </source>
</evidence>
<evidence type="ECO:0000256" key="2">
    <source>
        <dbReference type="ARBA" id="ARBA00012951"/>
    </source>
</evidence>
<keyword evidence="6" id="KW-0472">Membrane</keyword>
<protein>
    <recommendedName>
        <fullName evidence="3">Cytochrome bc1 complex cytochrome b subunit</fullName>
        <ecNumber evidence="2">7.1.1.8</ecNumber>
    </recommendedName>
    <alternativeName>
        <fullName evidence="5">Cytochrome bc1 reductase complex subunit QcrB</fullName>
    </alternativeName>
</protein>